<evidence type="ECO:0000313" key="2">
    <source>
        <dbReference type="EMBL" id="GGZ32581.1"/>
    </source>
</evidence>
<dbReference type="PROSITE" id="PS51257">
    <property type="entry name" value="PROKAR_LIPOPROTEIN"/>
    <property type="match status" value="1"/>
</dbReference>
<evidence type="ECO:0008006" key="4">
    <source>
        <dbReference type="Google" id="ProtNLM"/>
    </source>
</evidence>
<dbReference type="Proteomes" id="UP000619457">
    <property type="component" value="Unassembled WGS sequence"/>
</dbReference>
<dbReference type="EMBL" id="BMWX01000004">
    <property type="protein sequence ID" value="GGZ32581.1"/>
    <property type="molecule type" value="Genomic_DNA"/>
</dbReference>
<feature type="chain" id="PRO_5037173881" description="Lipoprotein" evidence="1">
    <location>
        <begin position="20"/>
        <end position="172"/>
    </location>
</feature>
<keyword evidence="1" id="KW-0732">Signal</keyword>
<comment type="caution">
    <text evidence="2">The sequence shown here is derived from an EMBL/GenBank/DDBJ whole genome shotgun (WGS) entry which is preliminary data.</text>
</comment>
<gene>
    <name evidence="2" type="ORF">GCM10007049_27610</name>
</gene>
<protein>
    <recommendedName>
        <fullName evidence="4">Lipoprotein</fullName>
    </recommendedName>
</protein>
<reference evidence="2" key="2">
    <citation type="submission" date="2020-09" db="EMBL/GenBank/DDBJ databases">
        <authorList>
            <person name="Sun Q."/>
            <person name="Kim S."/>
        </authorList>
    </citation>
    <scope>NUCLEOTIDE SEQUENCE</scope>
    <source>
        <strain evidence="2">KCTC 12368</strain>
    </source>
</reference>
<dbReference type="AlphaFoldDB" id="A0A918Q5B7"/>
<sequence>MKRNILLLSLLAITLFSCTKEDDNPTIYFEGAYVCNFGTTEGEFTYYEVMTFAKTGKILIENFVSGPDFNEPCLLAYKEGSYELIGELFKLSLTSSFASNADGSELPGNCIAKEDFENRLSPDNLVSHSGLIFSDSMDSFTLLNECNGPTSELAISCLAFTYKKVEGLKISS</sequence>
<keyword evidence="3" id="KW-1185">Reference proteome</keyword>
<reference evidence="2" key="1">
    <citation type="journal article" date="2014" name="Int. J. Syst. Evol. Microbiol.">
        <title>Complete genome sequence of Corynebacterium casei LMG S-19264T (=DSM 44701T), isolated from a smear-ripened cheese.</title>
        <authorList>
            <consortium name="US DOE Joint Genome Institute (JGI-PGF)"/>
            <person name="Walter F."/>
            <person name="Albersmeier A."/>
            <person name="Kalinowski J."/>
            <person name="Ruckert C."/>
        </authorList>
    </citation>
    <scope>NUCLEOTIDE SEQUENCE</scope>
    <source>
        <strain evidence="2">KCTC 12368</strain>
    </source>
</reference>
<proteinExistence type="predicted"/>
<dbReference type="RefSeq" id="WP_018475957.1">
    <property type="nucleotide sequence ID" value="NZ_BMWX01000004.1"/>
</dbReference>
<evidence type="ECO:0000313" key="3">
    <source>
        <dbReference type="Proteomes" id="UP000619457"/>
    </source>
</evidence>
<accession>A0A918Q5B7</accession>
<evidence type="ECO:0000256" key="1">
    <source>
        <dbReference type="SAM" id="SignalP"/>
    </source>
</evidence>
<feature type="signal peptide" evidence="1">
    <location>
        <begin position="1"/>
        <end position="19"/>
    </location>
</feature>
<organism evidence="2 3">
    <name type="scientific">Echinicola pacifica</name>
    <dbReference type="NCBI Taxonomy" id="346377"/>
    <lineage>
        <taxon>Bacteria</taxon>
        <taxon>Pseudomonadati</taxon>
        <taxon>Bacteroidota</taxon>
        <taxon>Cytophagia</taxon>
        <taxon>Cytophagales</taxon>
        <taxon>Cyclobacteriaceae</taxon>
        <taxon>Echinicola</taxon>
    </lineage>
</organism>
<name>A0A918Q5B7_9BACT</name>